<dbReference type="AlphaFoldDB" id="K9EBV5"/>
<keyword evidence="3" id="KW-0813">Transport</keyword>
<feature type="transmembrane region" description="Helical" evidence="8">
    <location>
        <begin position="167"/>
        <end position="189"/>
    </location>
</feature>
<dbReference type="Pfam" id="PF01594">
    <property type="entry name" value="AI-2E_transport"/>
    <property type="match status" value="1"/>
</dbReference>
<evidence type="ECO:0000256" key="4">
    <source>
        <dbReference type="ARBA" id="ARBA00022475"/>
    </source>
</evidence>
<keyword evidence="5 8" id="KW-0812">Transmembrane</keyword>
<dbReference type="OrthoDB" id="9793390at2"/>
<comment type="caution">
    <text evidence="9">The sequence shown here is derived from an EMBL/GenBank/DDBJ whole genome shotgun (WGS) entry which is preliminary data.</text>
</comment>
<feature type="transmembrane region" description="Helical" evidence="8">
    <location>
        <begin position="251"/>
        <end position="268"/>
    </location>
</feature>
<proteinExistence type="inferred from homology"/>
<evidence type="ECO:0000256" key="3">
    <source>
        <dbReference type="ARBA" id="ARBA00022448"/>
    </source>
</evidence>
<dbReference type="GO" id="GO:0005886">
    <property type="term" value="C:plasma membrane"/>
    <property type="evidence" value="ECO:0007669"/>
    <property type="project" value="UniProtKB-SubCell"/>
</dbReference>
<feature type="transmembrane region" description="Helical" evidence="8">
    <location>
        <begin position="74"/>
        <end position="102"/>
    </location>
</feature>
<dbReference type="InterPro" id="IPR002549">
    <property type="entry name" value="AI-2E-like"/>
</dbReference>
<evidence type="ECO:0000256" key="6">
    <source>
        <dbReference type="ARBA" id="ARBA00022989"/>
    </source>
</evidence>
<evidence type="ECO:0000256" key="2">
    <source>
        <dbReference type="ARBA" id="ARBA00009773"/>
    </source>
</evidence>
<evidence type="ECO:0000256" key="5">
    <source>
        <dbReference type="ARBA" id="ARBA00022692"/>
    </source>
</evidence>
<feature type="transmembrane region" description="Helical" evidence="8">
    <location>
        <begin position="275"/>
        <end position="298"/>
    </location>
</feature>
<dbReference type="EMBL" id="AGXA01000021">
    <property type="protein sequence ID" value="EKU93301.1"/>
    <property type="molecule type" value="Genomic_DNA"/>
</dbReference>
<name>K9EBV5_9LACT</name>
<feature type="transmembrane region" description="Helical" evidence="8">
    <location>
        <begin position="12"/>
        <end position="32"/>
    </location>
</feature>
<evidence type="ECO:0000313" key="10">
    <source>
        <dbReference type="Proteomes" id="UP000009875"/>
    </source>
</evidence>
<sequence>MKFSLSQFRKNHKFIFFLLVSFLVLLNLFLLLQMRPFLSPILQALQIVSAPLIASVIAYYVFKPFVDFMNKKGVPRAASVIIVFLAILALIGGAIVFIVPIINNQVEAIIQEFPSYWQQAVNFFEEEIGADFVAQILETVSQTNILENAANQFQTVLSATLGGIGSVISVTAQVVITIFTVPFILYFMLVDGSKIARGLVKVTPTQMKSTVRKFLSNVNLQLGTYVRGQIFVAICVAIIFLIGYAIIGLNYFLVLAIIAGFFNLVPYLGSFISGLLAAAVALFQDPILLVYLAILFIIEQILENRVIQPYILGSQLNIHPITILFILLIAGSLFGVLGLLLGVPAYAIIKIVVSMAFEYVKEETDLYHEDQGHASQAAVLKDQD</sequence>
<dbReference type="Proteomes" id="UP000009875">
    <property type="component" value="Unassembled WGS sequence"/>
</dbReference>
<keyword evidence="4" id="KW-1003">Cell membrane</keyword>
<dbReference type="eggNOG" id="COG0628">
    <property type="taxonomic scope" value="Bacteria"/>
</dbReference>
<feature type="transmembrane region" description="Helical" evidence="8">
    <location>
        <begin position="44"/>
        <end position="62"/>
    </location>
</feature>
<dbReference type="HOGENOM" id="CLU_031275_8_2_9"/>
<keyword evidence="7 8" id="KW-0472">Membrane</keyword>
<evidence type="ECO:0000256" key="8">
    <source>
        <dbReference type="SAM" id="Phobius"/>
    </source>
</evidence>
<reference evidence="9 10" key="1">
    <citation type="submission" date="2012-09" db="EMBL/GenBank/DDBJ databases">
        <title>The Genome Sequence of Alloiococcus otitis ATCC 51267.</title>
        <authorList>
            <consortium name="The Broad Institute Genome Sequencing Platform"/>
            <person name="Earl A."/>
            <person name="Ward D."/>
            <person name="Feldgarden M."/>
            <person name="Gevers D."/>
            <person name="Huys G."/>
            <person name="Walker B."/>
            <person name="Young S.K."/>
            <person name="Zeng Q."/>
            <person name="Gargeya S."/>
            <person name="Fitzgerald M."/>
            <person name="Haas B."/>
            <person name="Abouelleil A."/>
            <person name="Alvarado L."/>
            <person name="Arachchi H.M."/>
            <person name="Berlin A.M."/>
            <person name="Chapman S.B."/>
            <person name="Goldberg J."/>
            <person name="Griggs A."/>
            <person name="Gujja S."/>
            <person name="Hansen M."/>
            <person name="Howarth C."/>
            <person name="Imamovic A."/>
            <person name="Larimer J."/>
            <person name="McCowen C."/>
            <person name="Montmayeur A."/>
            <person name="Murphy C."/>
            <person name="Neiman D."/>
            <person name="Pearson M."/>
            <person name="Priest M."/>
            <person name="Roberts A."/>
            <person name="Saif S."/>
            <person name="Shea T."/>
            <person name="Sisk P."/>
            <person name="Sykes S."/>
            <person name="Wortman J."/>
            <person name="Nusbaum C."/>
            <person name="Birren B."/>
        </authorList>
    </citation>
    <scope>NUCLEOTIDE SEQUENCE [LARGE SCALE GENOMIC DNA]</scope>
    <source>
        <strain evidence="9 10">ATCC 51267</strain>
    </source>
</reference>
<dbReference type="GO" id="GO:0055085">
    <property type="term" value="P:transmembrane transport"/>
    <property type="evidence" value="ECO:0007669"/>
    <property type="project" value="TreeGrafter"/>
</dbReference>
<evidence type="ECO:0000256" key="1">
    <source>
        <dbReference type="ARBA" id="ARBA00004651"/>
    </source>
</evidence>
<dbReference type="PANTHER" id="PTHR21716:SF53">
    <property type="entry name" value="PERMEASE PERM-RELATED"/>
    <property type="match status" value="1"/>
</dbReference>
<feature type="transmembrane region" description="Helical" evidence="8">
    <location>
        <begin position="318"/>
        <end position="349"/>
    </location>
</feature>
<protein>
    <recommendedName>
        <fullName evidence="11">AI-2E family transporter</fullName>
    </recommendedName>
</protein>
<gene>
    <name evidence="9" type="ORF">HMPREF9698_01049</name>
</gene>
<evidence type="ECO:0008006" key="11">
    <source>
        <dbReference type="Google" id="ProtNLM"/>
    </source>
</evidence>
<accession>K9EBV5</accession>
<keyword evidence="6 8" id="KW-1133">Transmembrane helix</keyword>
<feature type="transmembrane region" description="Helical" evidence="8">
    <location>
        <begin position="222"/>
        <end position="245"/>
    </location>
</feature>
<dbReference type="STRING" id="883081.HMPREF9698_01049"/>
<dbReference type="RefSeq" id="WP_003778080.1">
    <property type="nucleotide sequence ID" value="NZ_JH992959.1"/>
</dbReference>
<evidence type="ECO:0000313" key="9">
    <source>
        <dbReference type="EMBL" id="EKU93301.1"/>
    </source>
</evidence>
<organism evidence="9 10">
    <name type="scientific">Alloiococcus otitis ATCC 51267</name>
    <dbReference type="NCBI Taxonomy" id="883081"/>
    <lineage>
        <taxon>Bacteria</taxon>
        <taxon>Bacillati</taxon>
        <taxon>Bacillota</taxon>
        <taxon>Bacilli</taxon>
        <taxon>Lactobacillales</taxon>
        <taxon>Carnobacteriaceae</taxon>
        <taxon>Alloiococcus</taxon>
    </lineage>
</organism>
<keyword evidence="10" id="KW-1185">Reference proteome</keyword>
<evidence type="ECO:0000256" key="7">
    <source>
        <dbReference type="ARBA" id="ARBA00023136"/>
    </source>
</evidence>
<dbReference type="PANTHER" id="PTHR21716">
    <property type="entry name" value="TRANSMEMBRANE PROTEIN"/>
    <property type="match status" value="1"/>
</dbReference>
<comment type="subcellular location">
    <subcellularLocation>
        <location evidence="1">Cell membrane</location>
        <topology evidence="1">Multi-pass membrane protein</topology>
    </subcellularLocation>
</comment>
<comment type="similarity">
    <text evidence="2">Belongs to the autoinducer-2 exporter (AI-2E) (TC 2.A.86) family.</text>
</comment>